<evidence type="ECO:0000256" key="2">
    <source>
        <dbReference type="SAM" id="SignalP"/>
    </source>
</evidence>
<gene>
    <name evidence="3" type="ORF">M2283_004165</name>
</gene>
<comment type="caution">
    <text evidence="3">The sequence shown here is derived from an EMBL/GenBank/DDBJ whole genome shotgun (WGS) entry which is preliminary data.</text>
</comment>
<feature type="region of interest" description="Disordered" evidence="1">
    <location>
        <begin position="336"/>
        <end position="362"/>
    </location>
</feature>
<dbReference type="RefSeq" id="WP_280877797.1">
    <property type="nucleotide sequence ID" value="NZ_JARXVH010000006.1"/>
</dbReference>
<feature type="region of interest" description="Disordered" evidence="1">
    <location>
        <begin position="29"/>
        <end position="105"/>
    </location>
</feature>
<sequence length="362" mass="36387">MMAVSLGVRISGLLLVGAVAVAVAAVTSDGSGFADSGGGDSTTVSADPSAGGPGDRTRAPCGSGTPVRPSPAGAASATAIPGPTATHLSRTPTPSTSPAPSPPRKVVLQAPAWLPPGPRSPDEDAVADPSGVYDRLTAPDKCRAALGLIPQATDPQWRLLRGLASACLAVQGGRGGSWERAAQDHAALAGRADTCKGRAAYAVLGGLLDFHRRHPAATVRLKASAGAAPACSYGVSGTDTGGDGEALPGEMVGIELSRTYFEHAELLRYGSLFIGGVQVPGPLVMVSGSGDKLVLAAVVPGLDDYPRPVDVVVKYGATEARLADAFTVVSPGALPSVSPDPASRSPQGMFPVRPLPAHRARP</sequence>
<feature type="signal peptide" evidence="2">
    <location>
        <begin position="1"/>
        <end position="24"/>
    </location>
</feature>
<evidence type="ECO:0000313" key="4">
    <source>
        <dbReference type="Proteomes" id="UP001160499"/>
    </source>
</evidence>
<feature type="region of interest" description="Disordered" evidence="1">
    <location>
        <begin position="110"/>
        <end position="129"/>
    </location>
</feature>
<evidence type="ECO:0000256" key="1">
    <source>
        <dbReference type="SAM" id="MobiDB-lite"/>
    </source>
</evidence>
<feature type="chain" id="PRO_5047412970" description="Secreted protein" evidence="2">
    <location>
        <begin position="25"/>
        <end position="362"/>
    </location>
</feature>
<dbReference type="EMBL" id="JARXVH010000006">
    <property type="protein sequence ID" value="MDH6216847.1"/>
    <property type="molecule type" value="Genomic_DNA"/>
</dbReference>
<keyword evidence="2" id="KW-0732">Signal</keyword>
<protein>
    <recommendedName>
        <fullName evidence="5">Secreted protein</fullName>
    </recommendedName>
</protein>
<organism evidence="3 4">
    <name type="scientific">Streptomyces pseudovenezuelae</name>
    <dbReference type="NCBI Taxonomy" id="67350"/>
    <lineage>
        <taxon>Bacteria</taxon>
        <taxon>Bacillati</taxon>
        <taxon>Actinomycetota</taxon>
        <taxon>Actinomycetes</taxon>
        <taxon>Kitasatosporales</taxon>
        <taxon>Streptomycetaceae</taxon>
        <taxon>Streptomyces</taxon>
        <taxon>Streptomyces aurantiacus group</taxon>
    </lineage>
</organism>
<evidence type="ECO:0008006" key="5">
    <source>
        <dbReference type="Google" id="ProtNLM"/>
    </source>
</evidence>
<proteinExistence type="predicted"/>
<dbReference type="Proteomes" id="UP001160499">
    <property type="component" value="Unassembled WGS sequence"/>
</dbReference>
<reference evidence="3 4" key="1">
    <citation type="submission" date="2023-04" db="EMBL/GenBank/DDBJ databases">
        <title>Forest soil microbial communities from Buena Vista Peninsula, Colon Province, Panama.</title>
        <authorList>
            <person name="Bouskill N."/>
        </authorList>
    </citation>
    <scope>NUCLEOTIDE SEQUENCE [LARGE SCALE GENOMIC DNA]</scope>
    <source>
        <strain evidence="3 4">GGS1</strain>
    </source>
</reference>
<keyword evidence="4" id="KW-1185">Reference proteome</keyword>
<accession>A0ABT6LKM0</accession>
<evidence type="ECO:0000313" key="3">
    <source>
        <dbReference type="EMBL" id="MDH6216847.1"/>
    </source>
</evidence>
<name>A0ABT6LKM0_9ACTN</name>